<evidence type="ECO:0000256" key="2">
    <source>
        <dbReference type="ARBA" id="ARBA00011963"/>
    </source>
</evidence>
<dbReference type="PANTHER" id="PTHR39206:SF1">
    <property type="entry name" value="SLL8004 PROTEIN"/>
    <property type="match status" value="1"/>
</dbReference>
<dbReference type="Proteomes" id="UP000641646">
    <property type="component" value="Unassembled WGS sequence"/>
</dbReference>
<dbReference type="GO" id="GO:0005524">
    <property type="term" value="F:ATP binding"/>
    <property type="evidence" value="ECO:0007669"/>
    <property type="project" value="UniProtKB-KW"/>
</dbReference>
<reference evidence="8" key="1">
    <citation type="journal article" date="2015" name="ISME J.">
        <title>Draft Genome Sequence of Streptomyces incarnatus NRRL8089, which Produces the Nucleoside Antibiotic Sinefungin.</title>
        <authorList>
            <person name="Oshima K."/>
            <person name="Hattori M."/>
            <person name="Shimizu H."/>
            <person name="Fukuda K."/>
            <person name="Nemoto M."/>
            <person name="Inagaki K."/>
            <person name="Tamura T."/>
        </authorList>
    </citation>
    <scope>NUCLEOTIDE SEQUENCE</scope>
    <source>
        <strain evidence="8">FACHB-1375</strain>
    </source>
</reference>
<keyword evidence="4" id="KW-0067">ATP-binding</keyword>
<dbReference type="Pfam" id="PF06414">
    <property type="entry name" value="Zeta_toxin"/>
    <property type="match status" value="1"/>
</dbReference>
<keyword evidence="3" id="KW-0547">Nucleotide-binding</keyword>
<comment type="similarity">
    <text evidence="1">Belongs to the zeta toxin family.</text>
</comment>
<gene>
    <name evidence="8" type="ORF">H6G03_35760</name>
</gene>
<evidence type="ECO:0000256" key="6">
    <source>
        <dbReference type="ARBA" id="ARBA00048178"/>
    </source>
</evidence>
<dbReference type="EC" id="2.7.1.176" evidence="2"/>
<feature type="domain" description="Zeta toxin" evidence="7">
    <location>
        <begin position="2"/>
        <end position="143"/>
    </location>
</feature>
<proteinExistence type="inferred from homology"/>
<organism evidence="8 9">
    <name type="scientific">Aerosakkonema funiforme FACHB-1375</name>
    <dbReference type="NCBI Taxonomy" id="2949571"/>
    <lineage>
        <taxon>Bacteria</taxon>
        <taxon>Bacillati</taxon>
        <taxon>Cyanobacteriota</taxon>
        <taxon>Cyanophyceae</taxon>
        <taxon>Oscillatoriophycideae</taxon>
        <taxon>Aerosakkonematales</taxon>
        <taxon>Aerosakkonemataceae</taxon>
        <taxon>Aerosakkonema</taxon>
    </lineage>
</organism>
<accession>A0A926ZK84</accession>
<dbReference type="RefSeq" id="WP_190475610.1">
    <property type="nucleotide sequence ID" value="NZ_JACJPW010000195.1"/>
</dbReference>
<dbReference type="InterPro" id="IPR010488">
    <property type="entry name" value="Zeta_toxin_domain"/>
</dbReference>
<reference evidence="8" key="2">
    <citation type="submission" date="2020-08" db="EMBL/GenBank/DDBJ databases">
        <authorList>
            <person name="Chen M."/>
            <person name="Teng W."/>
            <person name="Zhao L."/>
            <person name="Hu C."/>
            <person name="Zhou Y."/>
            <person name="Han B."/>
            <person name="Song L."/>
            <person name="Shu W."/>
        </authorList>
    </citation>
    <scope>NUCLEOTIDE SEQUENCE</scope>
    <source>
        <strain evidence="8">FACHB-1375</strain>
    </source>
</reference>
<evidence type="ECO:0000313" key="9">
    <source>
        <dbReference type="Proteomes" id="UP000641646"/>
    </source>
</evidence>
<sequence>MPNLIVIAGPNGAGKSTVAPILLQETLGVNEFVNADAIAQGLSAFAPEAVAFQAGRIMLERLQQLANQRANFAFETTLASRTFAPWIANLRQAGYVFYLLFLWLPSPEVAIARVQQRVREGGHNVPEETIRRRYNSGIQNFFQLYQPLADSWRFYDNSNPAETCLIASGRGIIEEVIYENSTWGNIKKVFS</sequence>
<evidence type="ECO:0000256" key="1">
    <source>
        <dbReference type="ARBA" id="ARBA00009104"/>
    </source>
</evidence>
<evidence type="ECO:0000256" key="3">
    <source>
        <dbReference type="ARBA" id="ARBA00022741"/>
    </source>
</evidence>
<evidence type="ECO:0000259" key="7">
    <source>
        <dbReference type="Pfam" id="PF06414"/>
    </source>
</evidence>
<evidence type="ECO:0000256" key="4">
    <source>
        <dbReference type="ARBA" id="ARBA00022840"/>
    </source>
</evidence>
<keyword evidence="9" id="KW-1185">Reference proteome</keyword>
<dbReference type="InterPro" id="IPR027417">
    <property type="entry name" value="P-loop_NTPase"/>
</dbReference>
<evidence type="ECO:0000256" key="5">
    <source>
        <dbReference type="ARBA" id="ARBA00032897"/>
    </source>
</evidence>
<dbReference type="EMBL" id="JACJPW010000195">
    <property type="protein sequence ID" value="MBD2186353.1"/>
    <property type="molecule type" value="Genomic_DNA"/>
</dbReference>
<evidence type="ECO:0000313" key="8">
    <source>
        <dbReference type="EMBL" id="MBD2186353.1"/>
    </source>
</evidence>
<name>A0A926ZK84_9CYAN</name>
<protein>
    <recommendedName>
        <fullName evidence="5">UDP-N-acetylglucosamine kinase</fullName>
        <ecNumber evidence="2">2.7.1.176</ecNumber>
    </recommendedName>
    <alternativeName>
        <fullName evidence="5">UDP-N-acetylglucosamine kinase</fullName>
    </alternativeName>
</protein>
<dbReference type="GO" id="GO:0016301">
    <property type="term" value="F:kinase activity"/>
    <property type="evidence" value="ECO:0007669"/>
    <property type="project" value="InterPro"/>
</dbReference>
<comment type="catalytic activity">
    <reaction evidence="6">
        <text>UDP-N-acetyl-alpha-D-glucosamine + ATP = UDP-N-acetyl-alpha-D-glucosamine 3'-phosphate + ADP + H(+)</text>
        <dbReference type="Rhea" id="RHEA:32671"/>
        <dbReference type="ChEBI" id="CHEBI:15378"/>
        <dbReference type="ChEBI" id="CHEBI:30616"/>
        <dbReference type="ChEBI" id="CHEBI:57705"/>
        <dbReference type="ChEBI" id="CHEBI:64353"/>
        <dbReference type="ChEBI" id="CHEBI:456216"/>
        <dbReference type="EC" id="2.7.1.176"/>
    </reaction>
</comment>
<comment type="caution">
    <text evidence="8">The sequence shown here is derived from an EMBL/GenBank/DDBJ whole genome shotgun (WGS) entry which is preliminary data.</text>
</comment>
<dbReference type="Gene3D" id="3.40.50.300">
    <property type="entry name" value="P-loop containing nucleotide triphosphate hydrolases"/>
    <property type="match status" value="1"/>
</dbReference>
<dbReference type="SUPFAM" id="SSF52540">
    <property type="entry name" value="P-loop containing nucleoside triphosphate hydrolases"/>
    <property type="match status" value="1"/>
</dbReference>
<dbReference type="AlphaFoldDB" id="A0A926ZK84"/>
<dbReference type="PANTHER" id="PTHR39206">
    <property type="entry name" value="SLL8004 PROTEIN"/>
    <property type="match status" value="1"/>
</dbReference>